<dbReference type="AlphaFoldDB" id="A0A9P0ZBY8"/>
<comment type="caution">
    <text evidence="1">The sequence shown here is derived from an EMBL/GenBank/DDBJ whole genome shotgun (WGS) entry which is preliminary data.</text>
</comment>
<reference evidence="1" key="1">
    <citation type="submission" date="2022-07" db="EMBL/GenBank/DDBJ databases">
        <authorList>
            <person name="Macas J."/>
            <person name="Novak P."/>
            <person name="Neumann P."/>
        </authorList>
    </citation>
    <scope>NUCLEOTIDE SEQUENCE</scope>
</reference>
<evidence type="ECO:0000313" key="2">
    <source>
        <dbReference type="Proteomes" id="UP001152484"/>
    </source>
</evidence>
<protein>
    <submittedName>
        <fullName evidence="1">Uncharacterized protein</fullName>
    </submittedName>
</protein>
<sequence length="70" mass="7761">MVMFCSFALKDSKSMSSSVSIFANFSNCITSLVKRVTGLMLASLPNEALSLNLYVSQSFRKRSVHKYNAC</sequence>
<keyword evidence="2" id="KW-1185">Reference proteome</keyword>
<dbReference type="Proteomes" id="UP001152484">
    <property type="component" value="Unassembled WGS sequence"/>
</dbReference>
<gene>
    <name evidence="1" type="ORF">CEURO_LOCUS12301</name>
</gene>
<name>A0A9P0ZBY8_CUSEU</name>
<proteinExistence type="predicted"/>
<dbReference type="EMBL" id="CAMAPE010000030">
    <property type="protein sequence ID" value="CAH9093315.1"/>
    <property type="molecule type" value="Genomic_DNA"/>
</dbReference>
<accession>A0A9P0ZBY8</accession>
<evidence type="ECO:0000313" key="1">
    <source>
        <dbReference type="EMBL" id="CAH9093315.1"/>
    </source>
</evidence>
<organism evidence="1 2">
    <name type="scientific">Cuscuta europaea</name>
    <name type="common">European dodder</name>
    <dbReference type="NCBI Taxonomy" id="41803"/>
    <lineage>
        <taxon>Eukaryota</taxon>
        <taxon>Viridiplantae</taxon>
        <taxon>Streptophyta</taxon>
        <taxon>Embryophyta</taxon>
        <taxon>Tracheophyta</taxon>
        <taxon>Spermatophyta</taxon>
        <taxon>Magnoliopsida</taxon>
        <taxon>eudicotyledons</taxon>
        <taxon>Gunneridae</taxon>
        <taxon>Pentapetalae</taxon>
        <taxon>asterids</taxon>
        <taxon>lamiids</taxon>
        <taxon>Solanales</taxon>
        <taxon>Convolvulaceae</taxon>
        <taxon>Cuscuteae</taxon>
        <taxon>Cuscuta</taxon>
        <taxon>Cuscuta subgen. Cuscuta</taxon>
    </lineage>
</organism>